<name>A0A0D5YRK4_9FLAO</name>
<dbReference type="STRING" id="516051.VC82_870"/>
<dbReference type="HOGENOM" id="CLU_127592_3_2_10"/>
<dbReference type="RefSeq" id="WP_045801281.1">
    <property type="nucleotide sequence ID" value="NZ_CP011071.1"/>
</dbReference>
<evidence type="ECO:0000313" key="2">
    <source>
        <dbReference type="EMBL" id="AKA34524.1"/>
    </source>
</evidence>
<dbReference type="KEGG" id="mlt:VC82_870"/>
<organism evidence="2 3">
    <name type="scientific">Flagellimonas lutaonensis</name>
    <dbReference type="NCBI Taxonomy" id="516051"/>
    <lineage>
        <taxon>Bacteria</taxon>
        <taxon>Pseudomonadati</taxon>
        <taxon>Bacteroidota</taxon>
        <taxon>Flavobacteriia</taxon>
        <taxon>Flavobacteriales</taxon>
        <taxon>Flavobacteriaceae</taxon>
        <taxon>Flagellimonas</taxon>
    </lineage>
</organism>
<dbReference type="OrthoDB" id="9804235at2"/>
<dbReference type="PROSITE" id="PS51819">
    <property type="entry name" value="VOC"/>
    <property type="match status" value="1"/>
</dbReference>
<dbReference type="SUPFAM" id="SSF54593">
    <property type="entry name" value="Glyoxalase/Bleomycin resistance protein/Dihydroxybiphenyl dioxygenase"/>
    <property type="match status" value="1"/>
</dbReference>
<evidence type="ECO:0000313" key="3">
    <source>
        <dbReference type="Proteomes" id="UP000032726"/>
    </source>
</evidence>
<reference evidence="2 3" key="1">
    <citation type="submission" date="2015-03" db="EMBL/GenBank/DDBJ databases">
        <title>Complete genome sequence of Muricauda lutaonensis CC-HSB-11T, isolated from a coastal hot spring.</title>
        <authorList>
            <person name="Kim K.M."/>
        </authorList>
    </citation>
    <scope>NUCLEOTIDE SEQUENCE [LARGE SCALE GENOMIC DNA]</scope>
    <source>
        <strain evidence="2 3">CC-HSB-11</strain>
    </source>
</reference>
<dbReference type="PATRIC" id="fig|516051.4.peg.901"/>
<proteinExistence type="predicted"/>
<gene>
    <name evidence="2" type="ORF">VC82_870</name>
</gene>
<dbReference type="InterPro" id="IPR029068">
    <property type="entry name" value="Glyas_Bleomycin-R_OHBP_Dase"/>
</dbReference>
<dbReference type="Gene3D" id="3.10.180.10">
    <property type="entry name" value="2,3-Dihydroxybiphenyl 1,2-Dioxygenase, domain 1"/>
    <property type="match status" value="1"/>
</dbReference>
<protein>
    <submittedName>
        <fullName evidence="2">Lactoylglutathione lyase</fullName>
    </submittedName>
</protein>
<feature type="domain" description="VOC" evidence="1">
    <location>
        <begin position="3"/>
        <end position="120"/>
    </location>
</feature>
<keyword evidence="3" id="KW-1185">Reference proteome</keyword>
<dbReference type="InterPro" id="IPR004360">
    <property type="entry name" value="Glyas_Fos-R_dOase_dom"/>
</dbReference>
<dbReference type="GO" id="GO:0016829">
    <property type="term" value="F:lyase activity"/>
    <property type="evidence" value="ECO:0007669"/>
    <property type="project" value="UniProtKB-KW"/>
</dbReference>
<sequence length="125" mass="14235">MNTLGYFEIQSSNPEREIDFYATVFDWSFDRDESVPIEYYRLIGAGVQGALLKRPVKVPPKEHGTNAFTCSFQVKNFDKTAQTILDKGGQVAMPKFAIPGRCWQGYFLDADQNVFGIFEMDEDAF</sequence>
<dbReference type="InterPro" id="IPR052164">
    <property type="entry name" value="Anthracycline_SecMetBiosynth"/>
</dbReference>
<dbReference type="Pfam" id="PF00903">
    <property type="entry name" value="Glyoxalase"/>
    <property type="match status" value="1"/>
</dbReference>
<dbReference type="PANTHER" id="PTHR33993:SF2">
    <property type="entry name" value="VOC DOMAIN-CONTAINING PROTEIN"/>
    <property type="match status" value="1"/>
</dbReference>
<evidence type="ECO:0000259" key="1">
    <source>
        <dbReference type="PROSITE" id="PS51819"/>
    </source>
</evidence>
<dbReference type="PANTHER" id="PTHR33993">
    <property type="entry name" value="GLYOXALASE-RELATED"/>
    <property type="match status" value="1"/>
</dbReference>
<keyword evidence="2" id="KW-0456">Lyase</keyword>
<dbReference type="AlphaFoldDB" id="A0A0D5YRK4"/>
<dbReference type="Proteomes" id="UP000032726">
    <property type="component" value="Chromosome"/>
</dbReference>
<dbReference type="CDD" id="cd07247">
    <property type="entry name" value="SgaA_N_like"/>
    <property type="match status" value="1"/>
</dbReference>
<dbReference type="EMBL" id="CP011071">
    <property type="protein sequence ID" value="AKA34524.1"/>
    <property type="molecule type" value="Genomic_DNA"/>
</dbReference>
<accession>A0A0D5YRK4</accession>
<dbReference type="InterPro" id="IPR037523">
    <property type="entry name" value="VOC_core"/>
</dbReference>